<reference evidence="2 3" key="1">
    <citation type="submission" date="2015-07" db="EMBL/GenBank/DDBJ databases">
        <title>Genome sequence of Ornatilinea apprima DSM 23815.</title>
        <authorList>
            <person name="Hemp J."/>
            <person name="Ward L.M."/>
            <person name="Pace L.A."/>
            <person name="Fischer W.W."/>
        </authorList>
    </citation>
    <scope>NUCLEOTIDE SEQUENCE [LARGE SCALE GENOMIC DNA]</scope>
    <source>
        <strain evidence="2 3">P3M-1</strain>
    </source>
</reference>
<feature type="signal peptide" evidence="1">
    <location>
        <begin position="1"/>
        <end position="21"/>
    </location>
</feature>
<evidence type="ECO:0008006" key="4">
    <source>
        <dbReference type="Google" id="ProtNLM"/>
    </source>
</evidence>
<dbReference type="OrthoDB" id="9890321at2"/>
<organism evidence="2 3">
    <name type="scientific">Ornatilinea apprima</name>
    <dbReference type="NCBI Taxonomy" id="1134406"/>
    <lineage>
        <taxon>Bacteria</taxon>
        <taxon>Bacillati</taxon>
        <taxon>Chloroflexota</taxon>
        <taxon>Anaerolineae</taxon>
        <taxon>Anaerolineales</taxon>
        <taxon>Anaerolineaceae</taxon>
        <taxon>Ornatilinea</taxon>
    </lineage>
</organism>
<comment type="caution">
    <text evidence="2">The sequence shown here is derived from an EMBL/GenBank/DDBJ whole genome shotgun (WGS) entry which is preliminary data.</text>
</comment>
<keyword evidence="1" id="KW-0732">Signal</keyword>
<dbReference type="PROSITE" id="PS51257">
    <property type="entry name" value="PROKAR_LIPOPROTEIN"/>
    <property type="match status" value="1"/>
</dbReference>
<gene>
    <name evidence="2" type="ORF">ADN00_05990</name>
</gene>
<dbReference type="RefSeq" id="WP_075062060.1">
    <property type="nucleotide sequence ID" value="NZ_LGCL01000016.1"/>
</dbReference>
<name>A0A0P6XPY4_9CHLR</name>
<evidence type="ECO:0000313" key="2">
    <source>
        <dbReference type="EMBL" id="KPL78781.1"/>
    </source>
</evidence>
<dbReference type="Proteomes" id="UP000050417">
    <property type="component" value="Unassembled WGS sequence"/>
</dbReference>
<dbReference type="AlphaFoldDB" id="A0A0P6XPY4"/>
<proteinExistence type="predicted"/>
<evidence type="ECO:0000313" key="3">
    <source>
        <dbReference type="Proteomes" id="UP000050417"/>
    </source>
</evidence>
<protein>
    <recommendedName>
        <fullName evidence="4">Lipoprotein</fullName>
    </recommendedName>
</protein>
<sequence>MKSLKISLLVTIIVSLSVLLAACDIRLTATPDTVSASENGGNGGNADAGEIAFLEEQLSNPELDEQTRASLQEKLDMAIRIATLQAATPVPGAQVQALDAVGGEGEEIPFNSGIFPGDEGLFKPSQALIENYWQEKVGEEYVQVFAGASGENPQQGLVIVVVTQADLVNSTTDFYPAAEASGSLHITEATPELVRMENQDGQAFCFKLAEGSFGCP</sequence>
<evidence type="ECO:0000256" key="1">
    <source>
        <dbReference type="SAM" id="SignalP"/>
    </source>
</evidence>
<feature type="chain" id="PRO_5006133169" description="Lipoprotein" evidence="1">
    <location>
        <begin position="22"/>
        <end position="216"/>
    </location>
</feature>
<keyword evidence="3" id="KW-1185">Reference proteome</keyword>
<dbReference type="EMBL" id="LGCL01000016">
    <property type="protein sequence ID" value="KPL78781.1"/>
    <property type="molecule type" value="Genomic_DNA"/>
</dbReference>
<accession>A0A0P6XPY4</accession>